<comment type="catalytic activity">
    <reaction evidence="1">
        <text>(2R)-3-phosphoglycerate + ATP = (2R)-3-phospho-glyceroyl phosphate + ADP</text>
        <dbReference type="Rhea" id="RHEA:14801"/>
        <dbReference type="ChEBI" id="CHEBI:30616"/>
        <dbReference type="ChEBI" id="CHEBI:57604"/>
        <dbReference type="ChEBI" id="CHEBI:58272"/>
        <dbReference type="ChEBI" id="CHEBI:456216"/>
        <dbReference type="EC" id="2.7.2.3"/>
    </reaction>
</comment>
<dbReference type="EMBL" id="METE01000017">
    <property type="protein sequence ID" value="OGB84934.1"/>
    <property type="molecule type" value="Genomic_DNA"/>
</dbReference>
<dbReference type="GO" id="GO:0005524">
    <property type="term" value="F:ATP binding"/>
    <property type="evidence" value="ECO:0007669"/>
    <property type="project" value="UniProtKB-KW"/>
</dbReference>
<evidence type="ECO:0000256" key="3">
    <source>
        <dbReference type="ARBA" id="ARBA00022679"/>
    </source>
</evidence>
<dbReference type="Proteomes" id="UP000179010">
    <property type="component" value="Unassembled WGS sequence"/>
</dbReference>
<keyword evidence="3" id="KW-0808">Transferase</keyword>
<keyword evidence="4" id="KW-0547">Nucleotide-binding</keyword>
<evidence type="ECO:0000313" key="7">
    <source>
        <dbReference type="EMBL" id="OGB84934.1"/>
    </source>
</evidence>
<dbReference type="AlphaFoldDB" id="A0A1F4PMQ8"/>
<dbReference type="Pfam" id="PF00162">
    <property type="entry name" value="PGK"/>
    <property type="match status" value="2"/>
</dbReference>
<dbReference type="GO" id="GO:0005829">
    <property type="term" value="C:cytosol"/>
    <property type="evidence" value="ECO:0007669"/>
    <property type="project" value="TreeGrafter"/>
</dbReference>
<evidence type="ECO:0000256" key="1">
    <source>
        <dbReference type="ARBA" id="ARBA00000642"/>
    </source>
</evidence>
<dbReference type="GO" id="GO:0006096">
    <property type="term" value="P:glycolytic process"/>
    <property type="evidence" value="ECO:0007669"/>
    <property type="project" value="InterPro"/>
</dbReference>
<dbReference type="InterPro" id="IPR036043">
    <property type="entry name" value="Phosphoglycerate_kinase_sf"/>
</dbReference>
<sequence length="301" mass="32936">MKGQSLKSIRDGEVAGKNVLVRGDLDVDDKDNPRTESVRQVVKYLLENGAKKIKVIGHTETQYRVVDDLRKEFPGMEFDDSLRMNPGEKGNSEKFAGQLAEGWDVYVNEAFATSHRKHASIDALPRLMRSQGKEVVVGLRFEVEIEKLNQIWGKPGKRILVIGGVKVEEKQKFADKMGDKFAVVLKGGLLAGVDLRPDGLDISDEAINNYVHEISSAEVILAAGVMGKYEDESSSRGTKEVLNAIAGSHAYKVTGGGDIERAIDMFGLTDKFDWISVGGGAMLEYLSTGTLPGIEAIERPV</sequence>
<gene>
    <name evidence="7" type="ORF">A2994_01255</name>
</gene>
<dbReference type="PANTHER" id="PTHR11406:SF23">
    <property type="entry name" value="PHOSPHOGLYCERATE KINASE 1, CHLOROPLASTIC-RELATED"/>
    <property type="match status" value="1"/>
</dbReference>
<dbReference type="GO" id="GO:0043531">
    <property type="term" value="F:ADP binding"/>
    <property type="evidence" value="ECO:0007669"/>
    <property type="project" value="TreeGrafter"/>
</dbReference>
<evidence type="ECO:0000256" key="2">
    <source>
        <dbReference type="ARBA" id="ARBA00013061"/>
    </source>
</evidence>
<evidence type="ECO:0000313" key="8">
    <source>
        <dbReference type="Proteomes" id="UP000179010"/>
    </source>
</evidence>
<dbReference type="SUPFAM" id="SSF53748">
    <property type="entry name" value="Phosphoglycerate kinase"/>
    <property type="match status" value="1"/>
</dbReference>
<keyword evidence="6" id="KW-0067">ATP-binding</keyword>
<accession>A0A1F4PMQ8</accession>
<keyword evidence="5" id="KW-0418">Kinase</keyword>
<dbReference type="GO" id="GO:0004618">
    <property type="term" value="F:phosphoglycerate kinase activity"/>
    <property type="evidence" value="ECO:0007669"/>
    <property type="project" value="UniProtKB-EC"/>
</dbReference>
<dbReference type="PANTHER" id="PTHR11406">
    <property type="entry name" value="PHOSPHOGLYCERATE KINASE"/>
    <property type="match status" value="1"/>
</dbReference>
<name>A0A1F4PMQ8_UNCK3</name>
<evidence type="ECO:0000256" key="4">
    <source>
        <dbReference type="ARBA" id="ARBA00022741"/>
    </source>
</evidence>
<dbReference type="STRING" id="1798539.A2994_01255"/>
<dbReference type="EC" id="2.7.2.3" evidence="2"/>
<evidence type="ECO:0000256" key="6">
    <source>
        <dbReference type="ARBA" id="ARBA00022840"/>
    </source>
</evidence>
<protein>
    <recommendedName>
        <fullName evidence="2">phosphoglycerate kinase</fullName>
        <ecNumber evidence="2">2.7.2.3</ecNumber>
    </recommendedName>
</protein>
<dbReference type="InterPro" id="IPR015824">
    <property type="entry name" value="Phosphoglycerate_kinase_N"/>
</dbReference>
<proteinExistence type="predicted"/>
<comment type="caution">
    <text evidence="7">The sequence shown here is derived from an EMBL/GenBank/DDBJ whole genome shotgun (WGS) entry which is preliminary data.</text>
</comment>
<organism evidence="7 8">
    <name type="scientific">candidate division Kazan bacterium RIFCSPLOWO2_01_FULL_48_13</name>
    <dbReference type="NCBI Taxonomy" id="1798539"/>
    <lineage>
        <taxon>Bacteria</taxon>
        <taxon>Bacteria division Kazan-3B-28</taxon>
    </lineage>
</organism>
<dbReference type="Gene3D" id="3.40.50.1260">
    <property type="entry name" value="Phosphoglycerate kinase, N-terminal domain"/>
    <property type="match status" value="3"/>
</dbReference>
<dbReference type="InterPro" id="IPR001576">
    <property type="entry name" value="Phosphoglycerate_kinase"/>
</dbReference>
<reference evidence="7 8" key="1">
    <citation type="journal article" date="2016" name="Nat. Commun.">
        <title>Thousands of microbial genomes shed light on interconnected biogeochemical processes in an aquifer system.</title>
        <authorList>
            <person name="Anantharaman K."/>
            <person name="Brown C.T."/>
            <person name="Hug L.A."/>
            <person name="Sharon I."/>
            <person name="Castelle C.J."/>
            <person name="Probst A.J."/>
            <person name="Thomas B.C."/>
            <person name="Singh A."/>
            <person name="Wilkins M.J."/>
            <person name="Karaoz U."/>
            <person name="Brodie E.L."/>
            <person name="Williams K.H."/>
            <person name="Hubbard S.S."/>
            <person name="Banfield J.F."/>
        </authorList>
    </citation>
    <scope>NUCLEOTIDE SEQUENCE [LARGE SCALE GENOMIC DNA]</scope>
</reference>
<dbReference type="GO" id="GO:0006094">
    <property type="term" value="P:gluconeogenesis"/>
    <property type="evidence" value="ECO:0007669"/>
    <property type="project" value="TreeGrafter"/>
</dbReference>
<evidence type="ECO:0000256" key="5">
    <source>
        <dbReference type="ARBA" id="ARBA00022777"/>
    </source>
</evidence>